<feature type="compositionally biased region" description="Polar residues" evidence="1">
    <location>
        <begin position="1"/>
        <end position="14"/>
    </location>
</feature>
<keyword evidence="4" id="KW-1185">Reference proteome</keyword>
<dbReference type="InterPro" id="IPR001199">
    <property type="entry name" value="Cyt_B5-like_heme/steroid-bd"/>
</dbReference>
<reference evidence="3 4" key="1">
    <citation type="submission" date="2020-11" db="EMBL/GenBank/DDBJ databases">
        <title>Fusibacter basophilias sp. nov.</title>
        <authorList>
            <person name="Qiu D."/>
        </authorList>
    </citation>
    <scope>NUCLEOTIDE SEQUENCE [LARGE SCALE GENOMIC DNA]</scope>
    <source>
        <strain evidence="3 4">Q10-2</strain>
    </source>
</reference>
<dbReference type="SMART" id="SM01117">
    <property type="entry name" value="Cyt-b5"/>
    <property type="match status" value="1"/>
</dbReference>
<organism evidence="3 4">
    <name type="scientific">Fusibacter ferrireducens</name>
    <dbReference type="NCBI Taxonomy" id="2785058"/>
    <lineage>
        <taxon>Bacteria</taxon>
        <taxon>Bacillati</taxon>
        <taxon>Bacillota</taxon>
        <taxon>Clostridia</taxon>
        <taxon>Eubacteriales</taxon>
        <taxon>Eubacteriales Family XII. Incertae Sedis</taxon>
        <taxon>Fusibacter</taxon>
    </lineage>
</organism>
<evidence type="ECO:0000259" key="2">
    <source>
        <dbReference type="SMART" id="SM01117"/>
    </source>
</evidence>
<dbReference type="Pfam" id="PF00173">
    <property type="entry name" value="Cyt-b5"/>
    <property type="match status" value="1"/>
</dbReference>
<evidence type="ECO:0000256" key="1">
    <source>
        <dbReference type="SAM" id="MobiDB-lite"/>
    </source>
</evidence>
<name>A0ABR9ZRU5_9FIRM</name>
<evidence type="ECO:0000313" key="3">
    <source>
        <dbReference type="EMBL" id="MBF4693051.1"/>
    </source>
</evidence>
<protein>
    <recommendedName>
        <fullName evidence="2">Cytochrome b5 heme-binding domain-containing protein</fullName>
    </recommendedName>
</protein>
<dbReference type="Proteomes" id="UP000614200">
    <property type="component" value="Unassembled WGS sequence"/>
</dbReference>
<dbReference type="SUPFAM" id="SSF55856">
    <property type="entry name" value="Cytochrome b5-like heme/steroid binding domain"/>
    <property type="match status" value="1"/>
</dbReference>
<dbReference type="EMBL" id="JADKNH010000004">
    <property type="protein sequence ID" value="MBF4693051.1"/>
    <property type="molecule type" value="Genomic_DNA"/>
</dbReference>
<evidence type="ECO:0000313" key="4">
    <source>
        <dbReference type="Proteomes" id="UP000614200"/>
    </source>
</evidence>
<proteinExistence type="predicted"/>
<dbReference type="InterPro" id="IPR036400">
    <property type="entry name" value="Cyt_B5-like_heme/steroid_sf"/>
</dbReference>
<feature type="region of interest" description="Disordered" evidence="1">
    <location>
        <begin position="1"/>
        <end position="61"/>
    </location>
</feature>
<dbReference type="Gene3D" id="3.10.120.10">
    <property type="entry name" value="Cytochrome b5-like heme/steroid binding domain"/>
    <property type="match status" value="1"/>
</dbReference>
<comment type="caution">
    <text evidence="3">The sequence shown here is derived from an EMBL/GenBank/DDBJ whole genome shotgun (WGS) entry which is preliminary data.</text>
</comment>
<accession>A0ABR9ZRU5</accession>
<gene>
    <name evidence="3" type="ORF">ISU02_07965</name>
</gene>
<feature type="region of interest" description="Disordered" evidence="1">
    <location>
        <begin position="114"/>
        <end position="134"/>
    </location>
</feature>
<feature type="domain" description="Cytochrome b5 heme-binding" evidence="2">
    <location>
        <begin position="58"/>
        <end position="132"/>
    </location>
</feature>
<sequence>MLTIVSCTAETTAPKSDATENKSADQVDLAPTDSQSADTQAVEDQASDAQPADALPVFTPEELSKYNGKDGMAAYVGYEGKVYDVSKIKAWKNGIHQGKYEAGQDLTDILNNVAPHSPKNLTDNAPVVGTLEQN</sequence>